<comment type="caution">
    <text evidence="1">The sequence shown here is derived from an EMBL/GenBank/DDBJ whole genome shotgun (WGS) entry which is preliminary data.</text>
</comment>
<keyword evidence="2" id="KW-1185">Reference proteome</keyword>
<proteinExistence type="predicted"/>
<protein>
    <submittedName>
        <fullName evidence="1">Uncharacterized protein</fullName>
    </submittedName>
</protein>
<gene>
    <name evidence="1" type="ORF">PENTCL1PPCAC_9564</name>
</gene>
<name>A0AAV5T1D3_9BILA</name>
<sequence>MRTSSSRNQPTSYDDSLIHPPLLSSHWCPCQGTHSFPNCTDADGKYTEIAVNCEGTKAASYCGTAAAKLFYLADTTYLPAAKRGDAKNRIVQFYSGADITAADATADPAFI</sequence>
<accession>A0AAV5T1D3</accession>
<feature type="non-terminal residue" evidence="1">
    <location>
        <position position="111"/>
    </location>
</feature>
<evidence type="ECO:0000313" key="2">
    <source>
        <dbReference type="Proteomes" id="UP001432027"/>
    </source>
</evidence>
<dbReference type="Proteomes" id="UP001432027">
    <property type="component" value="Unassembled WGS sequence"/>
</dbReference>
<dbReference type="EMBL" id="BTSX01000003">
    <property type="protein sequence ID" value="GMS87389.1"/>
    <property type="molecule type" value="Genomic_DNA"/>
</dbReference>
<reference evidence="1" key="1">
    <citation type="submission" date="2023-10" db="EMBL/GenBank/DDBJ databases">
        <title>Genome assembly of Pristionchus species.</title>
        <authorList>
            <person name="Yoshida K."/>
            <person name="Sommer R.J."/>
        </authorList>
    </citation>
    <scope>NUCLEOTIDE SEQUENCE</scope>
    <source>
        <strain evidence="1">RS0144</strain>
    </source>
</reference>
<organism evidence="1 2">
    <name type="scientific">Pristionchus entomophagus</name>
    <dbReference type="NCBI Taxonomy" id="358040"/>
    <lineage>
        <taxon>Eukaryota</taxon>
        <taxon>Metazoa</taxon>
        <taxon>Ecdysozoa</taxon>
        <taxon>Nematoda</taxon>
        <taxon>Chromadorea</taxon>
        <taxon>Rhabditida</taxon>
        <taxon>Rhabditina</taxon>
        <taxon>Diplogasteromorpha</taxon>
        <taxon>Diplogasteroidea</taxon>
        <taxon>Neodiplogasteridae</taxon>
        <taxon>Pristionchus</taxon>
    </lineage>
</organism>
<evidence type="ECO:0000313" key="1">
    <source>
        <dbReference type="EMBL" id="GMS87389.1"/>
    </source>
</evidence>
<dbReference type="AlphaFoldDB" id="A0AAV5T1D3"/>